<dbReference type="Pfam" id="PF00060">
    <property type="entry name" value="Lig_chan"/>
    <property type="match status" value="1"/>
</dbReference>
<comment type="subcellular location">
    <subcellularLocation>
        <location evidence="1">Cell membrane</location>
        <topology evidence="1">Multi-pass membrane protein</topology>
    </subcellularLocation>
</comment>
<evidence type="ECO:0000256" key="9">
    <source>
        <dbReference type="ARBA" id="ARBA00023136"/>
    </source>
</evidence>
<dbReference type="SMART" id="SM00918">
    <property type="entry name" value="Lig_chan-Glu_bd"/>
    <property type="match status" value="1"/>
</dbReference>
<feature type="region of interest" description="Disordered" evidence="14">
    <location>
        <begin position="1"/>
        <end position="20"/>
    </location>
</feature>
<evidence type="ECO:0000256" key="4">
    <source>
        <dbReference type="ARBA" id="ARBA00022475"/>
    </source>
</evidence>
<dbReference type="Pfam" id="PF10613">
    <property type="entry name" value="Lig_chan-Glu_bd"/>
    <property type="match status" value="1"/>
</dbReference>
<keyword evidence="6 15" id="KW-1133">Transmembrane helix</keyword>
<name>A0A423SEI3_PENVA</name>
<evidence type="ECO:0000256" key="13">
    <source>
        <dbReference type="ARBA" id="ARBA00023303"/>
    </source>
</evidence>
<dbReference type="OrthoDB" id="6363928at2759"/>
<evidence type="ECO:0000256" key="5">
    <source>
        <dbReference type="ARBA" id="ARBA00022692"/>
    </source>
</evidence>
<dbReference type="InterPro" id="IPR052192">
    <property type="entry name" value="Insect_Ionotropic_Sensory_Rcpt"/>
</dbReference>
<keyword evidence="3" id="KW-0813">Transport</keyword>
<comment type="similarity">
    <text evidence="2">Belongs to the glutamate-gated ion channel (TC 1.A.10.1) family.</text>
</comment>
<keyword evidence="9 15" id="KW-0472">Membrane</keyword>
<dbReference type="GO" id="GO:0043226">
    <property type="term" value="C:organelle"/>
    <property type="evidence" value="ECO:0007669"/>
    <property type="project" value="UniProtKB-ARBA"/>
</dbReference>
<dbReference type="STRING" id="6689.A0A423SEI3"/>
<evidence type="ECO:0000256" key="3">
    <source>
        <dbReference type="ARBA" id="ARBA00022448"/>
    </source>
</evidence>
<evidence type="ECO:0000256" key="1">
    <source>
        <dbReference type="ARBA" id="ARBA00004651"/>
    </source>
</evidence>
<dbReference type="InterPro" id="IPR001320">
    <property type="entry name" value="Iontro_rcpt_C"/>
</dbReference>
<evidence type="ECO:0000313" key="17">
    <source>
        <dbReference type="EMBL" id="ROT62608.1"/>
    </source>
</evidence>
<dbReference type="PANTHER" id="PTHR42643">
    <property type="entry name" value="IONOTROPIC RECEPTOR 20A-RELATED"/>
    <property type="match status" value="1"/>
</dbReference>
<reference evidence="17 18" key="1">
    <citation type="submission" date="2018-04" db="EMBL/GenBank/DDBJ databases">
        <authorList>
            <person name="Zhang X."/>
            <person name="Yuan J."/>
            <person name="Li F."/>
            <person name="Xiang J."/>
        </authorList>
    </citation>
    <scope>NUCLEOTIDE SEQUENCE [LARGE SCALE GENOMIC DNA]</scope>
    <source>
        <tissue evidence="17">Muscle</tissue>
    </source>
</reference>
<dbReference type="GO" id="GO:0015276">
    <property type="term" value="F:ligand-gated monoatomic ion channel activity"/>
    <property type="evidence" value="ECO:0007669"/>
    <property type="project" value="InterPro"/>
</dbReference>
<feature type="compositionally biased region" description="Polar residues" evidence="14">
    <location>
        <begin position="528"/>
        <end position="537"/>
    </location>
</feature>
<keyword evidence="4" id="KW-1003">Cell membrane</keyword>
<dbReference type="Gene3D" id="3.40.190.10">
    <property type="entry name" value="Periplasmic binding protein-like II"/>
    <property type="match status" value="1"/>
</dbReference>
<feature type="transmembrane region" description="Helical" evidence="15">
    <location>
        <begin position="298"/>
        <end position="322"/>
    </location>
</feature>
<evidence type="ECO:0000256" key="15">
    <source>
        <dbReference type="SAM" id="Phobius"/>
    </source>
</evidence>
<evidence type="ECO:0000256" key="2">
    <source>
        <dbReference type="ARBA" id="ARBA00008685"/>
    </source>
</evidence>
<keyword evidence="18" id="KW-1185">Reference proteome</keyword>
<proteinExistence type="inferred from homology"/>
<keyword evidence="8" id="KW-0406">Ion transport</keyword>
<comment type="caution">
    <text evidence="17">The sequence shown here is derived from an EMBL/GenBank/DDBJ whole genome shotgun (WGS) entry which is preliminary data.</text>
</comment>
<evidence type="ECO:0000313" key="18">
    <source>
        <dbReference type="Proteomes" id="UP000283509"/>
    </source>
</evidence>
<feature type="region of interest" description="Disordered" evidence="14">
    <location>
        <begin position="528"/>
        <end position="548"/>
    </location>
</feature>
<dbReference type="Proteomes" id="UP000283509">
    <property type="component" value="Unassembled WGS sequence"/>
</dbReference>
<keyword evidence="12" id="KW-1071">Ligand-gated ion channel</keyword>
<dbReference type="EMBL" id="QCYY01003602">
    <property type="protein sequence ID" value="ROT62608.1"/>
    <property type="molecule type" value="Genomic_DNA"/>
</dbReference>
<reference evidence="17 18" key="2">
    <citation type="submission" date="2019-01" db="EMBL/GenBank/DDBJ databases">
        <title>The decoding of complex shrimp genome reveals the adaptation for benthos swimmer, frequently molting mechanism and breeding impact on genome.</title>
        <authorList>
            <person name="Sun Y."/>
            <person name="Gao Y."/>
            <person name="Yu Y."/>
        </authorList>
    </citation>
    <scope>NUCLEOTIDE SEQUENCE [LARGE SCALE GENOMIC DNA]</scope>
    <source>
        <tissue evidence="17">Muscle</tissue>
    </source>
</reference>
<keyword evidence="13" id="KW-0407">Ion channel</keyword>
<evidence type="ECO:0000256" key="10">
    <source>
        <dbReference type="ARBA" id="ARBA00023170"/>
    </source>
</evidence>
<feature type="transmembrane region" description="Helical" evidence="15">
    <location>
        <begin position="373"/>
        <end position="396"/>
    </location>
</feature>
<evidence type="ECO:0000256" key="7">
    <source>
        <dbReference type="ARBA" id="ARBA00023054"/>
    </source>
</evidence>
<dbReference type="InterPro" id="IPR019594">
    <property type="entry name" value="Glu/Gly-bd"/>
</dbReference>
<evidence type="ECO:0000259" key="16">
    <source>
        <dbReference type="SMART" id="SM00918"/>
    </source>
</evidence>
<evidence type="ECO:0000256" key="12">
    <source>
        <dbReference type="ARBA" id="ARBA00023286"/>
    </source>
</evidence>
<dbReference type="GO" id="GO:0050906">
    <property type="term" value="P:detection of stimulus involved in sensory perception"/>
    <property type="evidence" value="ECO:0007669"/>
    <property type="project" value="UniProtKB-ARBA"/>
</dbReference>
<organism evidence="17 18">
    <name type="scientific">Penaeus vannamei</name>
    <name type="common">Whiteleg shrimp</name>
    <name type="synonym">Litopenaeus vannamei</name>
    <dbReference type="NCBI Taxonomy" id="6689"/>
    <lineage>
        <taxon>Eukaryota</taxon>
        <taxon>Metazoa</taxon>
        <taxon>Ecdysozoa</taxon>
        <taxon>Arthropoda</taxon>
        <taxon>Crustacea</taxon>
        <taxon>Multicrustacea</taxon>
        <taxon>Malacostraca</taxon>
        <taxon>Eumalacostraca</taxon>
        <taxon>Eucarida</taxon>
        <taxon>Decapoda</taxon>
        <taxon>Dendrobranchiata</taxon>
        <taxon>Penaeoidea</taxon>
        <taxon>Penaeidae</taxon>
        <taxon>Penaeus</taxon>
    </lineage>
</organism>
<dbReference type="Gene3D" id="1.10.287.70">
    <property type="match status" value="1"/>
</dbReference>
<sequence length="548" mass="61936">MQRTIKRGKTQSITPQVTEVRRASDRSDEFHLHEGAAQSLVFASTPKYDRRHDLSGVHFRITSINISSLFPDTSPGVSPGVSSLPWCILYPLLYPLFPGVIPGVSSIRLFPLSLVYPLSSGVSSIRWCWCILYLLVYPLSSAVSSIPWCNPWFILYSLVYPLFAGVSSIRWCILYPLVYPDSRAHNSRFDSQQKRDLLSGFFGDVWEVLRKEMNFTYSVRTPDDGEFGAESNGTWTGLIGDLHRGKADVIVAYLSRTYSRTQAVDYSSVLVKFSYRIFARPPERASVSWTSYTRPFSLGLWVCLLLALVLLGILFWAMATWYCWREGRLKSPSNRLQRFRDWKSDASMVMWAAITQQGWTISPEVSNLRAVFWIAYMVGVVVVAAYSATLVSFLTVQGDDLPFDSLADIQRIGKHRLGIQKGSVLEEFFKNQNFIQYFNSLIAPHPDTLAKSYKELRAQALEDSDFAYVGTYEIQRLDSVGACTFRSARQHLLFNDGSLGWPKGAPYVQLFDHLWVLRCAVKKRPVFTTETGSSPSITEGAINPSGIQ</sequence>
<accession>A0A423SEI3</accession>
<protein>
    <recommendedName>
        <fullName evidence="16">Ionotropic glutamate receptor L-glutamate and glycine-binding domain-containing protein</fullName>
    </recommendedName>
</protein>
<keyword evidence="10" id="KW-0675">Receptor</keyword>
<feature type="transmembrane region" description="Helical" evidence="15">
    <location>
        <begin position="154"/>
        <end position="178"/>
    </location>
</feature>
<keyword evidence="11" id="KW-0325">Glycoprotein</keyword>
<feature type="domain" description="Ionotropic glutamate receptor L-glutamate and glycine-binding" evidence="16">
    <location>
        <begin position="183"/>
        <end position="244"/>
    </location>
</feature>
<keyword evidence="5 15" id="KW-0812">Transmembrane</keyword>
<evidence type="ECO:0000256" key="8">
    <source>
        <dbReference type="ARBA" id="ARBA00023065"/>
    </source>
</evidence>
<dbReference type="SUPFAM" id="SSF53850">
    <property type="entry name" value="Periplasmic binding protein-like II"/>
    <property type="match status" value="1"/>
</dbReference>
<gene>
    <name evidence="17" type="ORF">C7M84_019545</name>
</gene>
<evidence type="ECO:0000256" key="14">
    <source>
        <dbReference type="SAM" id="MobiDB-lite"/>
    </source>
</evidence>
<dbReference type="GO" id="GO:0005886">
    <property type="term" value="C:plasma membrane"/>
    <property type="evidence" value="ECO:0007669"/>
    <property type="project" value="UniProtKB-SubCell"/>
</dbReference>
<dbReference type="PANTHER" id="PTHR42643:SF24">
    <property type="entry name" value="IONOTROPIC RECEPTOR 60A"/>
    <property type="match status" value="1"/>
</dbReference>
<evidence type="ECO:0000256" key="6">
    <source>
        <dbReference type="ARBA" id="ARBA00022989"/>
    </source>
</evidence>
<dbReference type="FunFam" id="3.40.190.10:FF:000078">
    <property type="entry name" value="glutamate receptor ionotropic, NMDA 3B"/>
    <property type="match status" value="1"/>
</dbReference>
<dbReference type="AlphaFoldDB" id="A0A423SEI3"/>
<keyword evidence="7" id="KW-0175">Coiled coil</keyword>
<evidence type="ECO:0000256" key="11">
    <source>
        <dbReference type="ARBA" id="ARBA00023180"/>
    </source>
</evidence>